<accession>B4D3B5</accession>
<sequence precursor="true">MRAPCSFLLTAVFGKVFILLTAALFLRPVVVLAAADVTPEGQHLAAMLDAMHVEEHWIAGAIVDWRTGDPTGKPLKEGDTGKHTHCSQFSAAACEKLGIYILRPPEHGAVLLANAQFDWLSSEGRAKGWTPVADGVAAQDLANRGQIVVAVCQNHDPKKSGHIAIVRPGKKTPVQIAAEGPDVIQAGGTNYNSASLKRGFANHPDAFPKGEIRYYMHPVEAGR</sequence>
<organism evidence="1 2">
    <name type="scientific">Chthoniobacter flavus Ellin428</name>
    <dbReference type="NCBI Taxonomy" id="497964"/>
    <lineage>
        <taxon>Bacteria</taxon>
        <taxon>Pseudomonadati</taxon>
        <taxon>Verrucomicrobiota</taxon>
        <taxon>Spartobacteria</taxon>
        <taxon>Chthoniobacterales</taxon>
        <taxon>Chthoniobacteraceae</taxon>
        <taxon>Chthoniobacter</taxon>
    </lineage>
</organism>
<proteinExistence type="predicted"/>
<dbReference type="EMBL" id="ABVL01000009">
    <property type="protein sequence ID" value="EDY19226.1"/>
    <property type="molecule type" value="Genomic_DNA"/>
</dbReference>
<dbReference type="RefSeq" id="WP_006980728.1">
    <property type="nucleotide sequence ID" value="NZ_ABVL01000009.1"/>
</dbReference>
<name>B4D3B5_9BACT</name>
<comment type="caution">
    <text evidence="1">The sequence shown here is derived from an EMBL/GenBank/DDBJ whole genome shotgun (WGS) entry which is preliminary data.</text>
</comment>
<dbReference type="STRING" id="497964.CfE428DRAFT_3403"/>
<evidence type="ECO:0000313" key="1">
    <source>
        <dbReference type="EMBL" id="EDY19226.1"/>
    </source>
</evidence>
<dbReference type="Proteomes" id="UP000005824">
    <property type="component" value="Unassembled WGS sequence"/>
</dbReference>
<evidence type="ECO:0000313" key="2">
    <source>
        <dbReference type="Proteomes" id="UP000005824"/>
    </source>
</evidence>
<keyword evidence="2" id="KW-1185">Reference proteome</keyword>
<dbReference type="eggNOG" id="ENOG5032TW6">
    <property type="taxonomic scope" value="Bacteria"/>
</dbReference>
<dbReference type="InParanoid" id="B4D3B5"/>
<dbReference type="Gene3D" id="3.90.1720.10">
    <property type="entry name" value="endopeptidase domain like (from Nostoc punctiforme)"/>
    <property type="match status" value="1"/>
</dbReference>
<protein>
    <submittedName>
        <fullName evidence="1">Uncharacterized protein</fullName>
    </submittedName>
</protein>
<dbReference type="AlphaFoldDB" id="B4D3B5"/>
<reference evidence="1 2" key="1">
    <citation type="journal article" date="2011" name="J. Bacteriol.">
        <title>Genome sequence of Chthoniobacter flavus Ellin428, an aerobic heterotrophic soil bacterium.</title>
        <authorList>
            <person name="Kant R."/>
            <person name="van Passel M.W."/>
            <person name="Palva A."/>
            <person name="Lucas S."/>
            <person name="Lapidus A."/>
            <person name="Glavina Del Rio T."/>
            <person name="Dalin E."/>
            <person name="Tice H."/>
            <person name="Bruce D."/>
            <person name="Goodwin L."/>
            <person name="Pitluck S."/>
            <person name="Larimer F.W."/>
            <person name="Land M.L."/>
            <person name="Hauser L."/>
            <person name="Sangwan P."/>
            <person name="de Vos W.M."/>
            <person name="Janssen P.H."/>
            <person name="Smidt H."/>
        </authorList>
    </citation>
    <scope>NUCLEOTIDE SEQUENCE [LARGE SCALE GENOMIC DNA]</scope>
    <source>
        <strain evidence="1 2">Ellin428</strain>
    </source>
</reference>
<gene>
    <name evidence="1" type="ORF">CfE428DRAFT_3403</name>
</gene>